<keyword evidence="3" id="KW-0560">Oxidoreductase</keyword>
<dbReference type="GO" id="GO:0016491">
    <property type="term" value="F:oxidoreductase activity"/>
    <property type="evidence" value="ECO:0007669"/>
    <property type="project" value="UniProtKB-KW"/>
</dbReference>
<evidence type="ECO:0000256" key="1">
    <source>
        <dbReference type="ARBA" id="ARBA00006484"/>
    </source>
</evidence>
<sequence length="270" mass="28792">MAETELVLTPPAVAIVTGANKGIGYAIARNPALGEAAVRRIYEDEEIKEAKVLTSDGGSVLVCFRKLDVAARGSRSSFIAHIFDQHPSIDLLFNNAGVFYEDTTPNNINEMISTNFDGLAHLCTTLGSIMAPGGRIINIACEVASAATLEPELAETFRRTSSELELHNLMFNYRRAVLLGLAASSGWLASGYHITKAAAIAFTRVLAPVLPAGVVVWSCCPGWVATDMTGGRKGSKTPDEGAEEPVRLAIGEDVEGANGAFWVKGRVVEW</sequence>
<comment type="caution">
    <text evidence="5">The sequence shown here is derived from an EMBL/GenBank/DDBJ whole genome shotgun (WGS) entry which is preliminary data.</text>
</comment>
<dbReference type="STRING" id="41688.A0A2N3N0S1"/>
<organism evidence="5 6">
    <name type="scientific">Lomentospora prolificans</name>
    <dbReference type="NCBI Taxonomy" id="41688"/>
    <lineage>
        <taxon>Eukaryota</taxon>
        <taxon>Fungi</taxon>
        <taxon>Dikarya</taxon>
        <taxon>Ascomycota</taxon>
        <taxon>Pezizomycotina</taxon>
        <taxon>Sordariomycetes</taxon>
        <taxon>Hypocreomycetidae</taxon>
        <taxon>Microascales</taxon>
        <taxon>Microascaceae</taxon>
        <taxon>Lomentospora</taxon>
    </lineage>
</organism>
<dbReference type="PANTHER" id="PTHR43963">
    <property type="entry name" value="CARBONYL REDUCTASE 1-RELATED"/>
    <property type="match status" value="1"/>
</dbReference>
<gene>
    <name evidence="5" type="ORF">jhhlp_007861</name>
</gene>
<evidence type="ECO:0000313" key="5">
    <source>
        <dbReference type="EMBL" id="PKS06027.1"/>
    </source>
</evidence>
<comment type="similarity">
    <text evidence="1 4">Belongs to the short-chain dehydrogenases/reductases (SDR) family.</text>
</comment>
<dbReference type="OrthoDB" id="1933717at2759"/>
<dbReference type="PRINTS" id="PR00080">
    <property type="entry name" value="SDRFAMILY"/>
</dbReference>
<dbReference type="InterPro" id="IPR036291">
    <property type="entry name" value="NAD(P)-bd_dom_sf"/>
</dbReference>
<dbReference type="PRINTS" id="PR00081">
    <property type="entry name" value="GDHRDH"/>
</dbReference>
<dbReference type="EMBL" id="NLAX01001139">
    <property type="protein sequence ID" value="PKS06027.1"/>
    <property type="molecule type" value="Genomic_DNA"/>
</dbReference>
<dbReference type="VEuPathDB" id="FungiDB:jhhlp_007861"/>
<evidence type="ECO:0000256" key="2">
    <source>
        <dbReference type="ARBA" id="ARBA00022857"/>
    </source>
</evidence>
<keyword evidence="6" id="KW-1185">Reference proteome</keyword>
<proteinExistence type="inferred from homology"/>
<accession>A0A2N3N0S1</accession>
<dbReference type="InterPro" id="IPR002347">
    <property type="entry name" value="SDR_fam"/>
</dbReference>
<evidence type="ECO:0000256" key="4">
    <source>
        <dbReference type="RuleBase" id="RU000363"/>
    </source>
</evidence>
<evidence type="ECO:0008006" key="7">
    <source>
        <dbReference type="Google" id="ProtNLM"/>
    </source>
</evidence>
<evidence type="ECO:0000313" key="6">
    <source>
        <dbReference type="Proteomes" id="UP000233524"/>
    </source>
</evidence>
<reference evidence="5 6" key="1">
    <citation type="journal article" date="2017" name="G3 (Bethesda)">
        <title>First Draft Genome Sequence of the Pathogenic Fungus Lomentospora prolificans (Formerly Scedosporium prolificans).</title>
        <authorList>
            <person name="Luo R."/>
            <person name="Zimin A."/>
            <person name="Workman R."/>
            <person name="Fan Y."/>
            <person name="Pertea G."/>
            <person name="Grossman N."/>
            <person name="Wear M.P."/>
            <person name="Jia B."/>
            <person name="Miller H."/>
            <person name="Casadevall A."/>
            <person name="Timp W."/>
            <person name="Zhang S.X."/>
            <person name="Salzberg S.L."/>
        </authorList>
    </citation>
    <scope>NUCLEOTIDE SEQUENCE [LARGE SCALE GENOMIC DNA]</scope>
    <source>
        <strain evidence="5 6">JHH-5317</strain>
    </source>
</reference>
<keyword evidence="2" id="KW-0521">NADP</keyword>
<dbReference type="Pfam" id="PF00106">
    <property type="entry name" value="adh_short"/>
    <property type="match status" value="1"/>
</dbReference>
<dbReference type="Gene3D" id="3.40.50.720">
    <property type="entry name" value="NAD(P)-binding Rossmann-like Domain"/>
    <property type="match status" value="1"/>
</dbReference>
<dbReference type="SUPFAM" id="SSF51735">
    <property type="entry name" value="NAD(P)-binding Rossmann-fold domains"/>
    <property type="match status" value="1"/>
</dbReference>
<protein>
    <recommendedName>
        <fullName evidence="7">NAD(P)-binding protein</fullName>
    </recommendedName>
</protein>
<dbReference type="Proteomes" id="UP000233524">
    <property type="component" value="Unassembled WGS sequence"/>
</dbReference>
<dbReference type="InParanoid" id="A0A2N3N0S1"/>
<dbReference type="PANTHER" id="PTHR43963:SF6">
    <property type="entry name" value="CHAIN DEHYDROGENASE FAMILY PROTEIN, PUTATIVE (AFU_ORTHOLOGUE AFUA_3G15350)-RELATED"/>
    <property type="match status" value="1"/>
</dbReference>
<name>A0A2N3N0S1_9PEZI</name>
<evidence type="ECO:0000256" key="3">
    <source>
        <dbReference type="ARBA" id="ARBA00023002"/>
    </source>
</evidence>
<dbReference type="AlphaFoldDB" id="A0A2N3N0S1"/>